<dbReference type="RefSeq" id="WP_248862709.1">
    <property type="nucleotide sequence ID" value="NZ_CP086322.1"/>
</dbReference>
<evidence type="ECO:0000256" key="1">
    <source>
        <dbReference type="SAM" id="MobiDB-lite"/>
    </source>
</evidence>
<name>A0ABY4M2A7_9ACTN</name>
<evidence type="ECO:0000313" key="3">
    <source>
        <dbReference type="EMBL" id="UQA91895.1"/>
    </source>
</evidence>
<dbReference type="EMBL" id="CP086322">
    <property type="protein sequence ID" value="UQA91895.1"/>
    <property type="molecule type" value="Genomic_DNA"/>
</dbReference>
<feature type="region of interest" description="Disordered" evidence="1">
    <location>
        <begin position="32"/>
        <end position="54"/>
    </location>
</feature>
<organism evidence="3 4">
    <name type="scientific">Streptomyces halobius</name>
    <dbReference type="NCBI Taxonomy" id="2879846"/>
    <lineage>
        <taxon>Bacteria</taxon>
        <taxon>Bacillati</taxon>
        <taxon>Actinomycetota</taxon>
        <taxon>Actinomycetes</taxon>
        <taxon>Kitasatosporales</taxon>
        <taxon>Streptomycetaceae</taxon>
        <taxon>Streptomyces</taxon>
    </lineage>
</organism>
<gene>
    <name evidence="3" type="ORF">K9S39_08530</name>
</gene>
<evidence type="ECO:0008006" key="5">
    <source>
        <dbReference type="Google" id="ProtNLM"/>
    </source>
</evidence>
<feature type="transmembrane region" description="Helical" evidence="2">
    <location>
        <begin position="6"/>
        <end position="24"/>
    </location>
</feature>
<evidence type="ECO:0000313" key="4">
    <source>
        <dbReference type="Proteomes" id="UP000830115"/>
    </source>
</evidence>
<dbReference type="Proteomes" id="UP000830115">
    <property type="component" value="Chromosome"/>
</dbReference>
<reference evidence="3" key="1">
    <citation type="submission" date="2021-10" db="EMBL/GenBank/DDBJ databases">
        <title>Streptomyces nigrumlapis sp.nov.,an antimicrobial producing actinobacterium isolated from Black Gobi rocks.</title>
        <authorList>
            <person name="Wen Y."/>
            <person name="Zhang W."/>
            <person name="Liu X.G."/>
        </authorList>
    </citation>
    <scope>NUCLEOTIDE SEQUENCE</scope>
    <source>
        <strain evidence="3">ST13-2-2</strain>
    </source>
</reference>
<keyword evidence="4" id="KW-1185">Reference proteome</keyword>
<proteinExistence type="predicted"/>
<evidence type="ECO:0000256" key="2">
    <source>
        <dbReference type="SAM" id="Phobius"/>
    </source>
</evidence>
<keyword evidence="2" id="KW-0812">Transmembrane</keyword>
<accession>A0ABY4M2A7</accession>
<keyword evidence="2" id="KW-0472">Membrane</keyword>
<sequence>MDAFYALAVLACPVGMGLMMWFMMRGNRQFGGAPADQSKATGYPGSGPDPREREVAELRKEVDTLRAKVEAQHRAAAEEHAR</sequence>
<keyword evidence="2" id="KW-1133">Transmembrane helix</keyword>
<protein>
    <recommendedName>
        <fullName evidence="5">DUF2933 family protein</fullName>
    </recommendedName>
</protein>